<reference evidence="1" key="1">
    <citation type="submission" date="2022-10" db="EMBL/GenBank/DDBJ databases">
        <title>The complete genomes of actinobacterial strains from the NBC collection.</title>
        <authorList>
            <person name="Joergensen T.S."/>
            <person name="Alvarez Arevalo M."/>
            <person name="Sterndorff E.B."/>
            <person name="Faurdal D."/>
            <person name="Vuksanovic O."/>
            <person name="Mourched A.-S."/>
            <person name="Charusanti P."/>
            <person name="Shaw S."/>
            <person name="Blin K."/>
            <person name="Weber T."/>
        </authorList>
    </citation>
    <scope>NUCLEOTIDE SEQUENCE</scope>
    <source>
        <strain evidence="1">NBC_00668</strain>
    </source>
</reference>
<gene>
    <name evidence="1" type="ORF">OG515_17255</name>
</gene>
<dbReference type="RefSeq" id="WP_329399743.1">
    <property type="nucleotide sequence ID" value="NZ_CP109019.1"/>
</dbReference>
<dbReference type="InterPro" id="IPR013785">
    <property type="entry name" value="Aldolase_TIM"/>
</dbReference>
<dbReference type="Pfam" id="PF01791">
    <property type="entry name" value="DeoC"/>
    <property type="match status" value="1"/>
</dbReference>
<evidence type="ECO:0000313" key="2">
    <source>
        <dbReference type="Proteomes" id="UP001432060"/>
    </source>
</evidence>
<keyword evidence="2" id="KW-1185">Reference proteome</keyword>
<organism evidence="1 2">
    <name type="scientific">Streptomyces melanogenes</name>
    <dbReference type="NCBI Taxonomy" id="67326"/>
    <lineage>
        <taxon>Bacteria</taxon>
        <taxon>Bacillati</taxon>
        <taxon>Actinomycetota</taxon>
        <taxon>Actinomycetes</taxon>
        <taxon>Kitasatosporales</taxon>
        <taxon>Streptomycetaceae</taxon>
        <taxon>Streptomyces</taxon>
    </lineage>
</organism>
<name>A0ABZ1XLP7_9ACTN</name>
<dbReference type="InterPro" id="IPR041720">
    <property type="entry name" value="FbaB-like"/>
</dbReference>
<protein>
    <submittedName>
        <fullName evidence="1">2-amino-3,7-dideoxy-D-threo-hept-6-ulosonate synthase</fullName>
    </submittedName>
</protein>
<evidence type="ECO:0000313" key="1">
    <source>
        <dbReference type="EMBL" id="WUT83817.1"/>
    </source>
</evidence>
<dbReference type="InterPro" id="IPR050456">
    <property type="entry name" value="DeoC/FbaB_aldolase"/>
</dbReference>
<sequence length="279" mass="29564">MMLHHSFARQLRLRRIHRHGGDRLLIVPLDHSVTDGPLTGGNRLDHLVGQLADNGVDAVVLHKGSLRYVDSARFARTSLIVHLSASTVHAPDPNDKYLVASVEECLRLGADAVSVHVNLGSTQERQQIADMAAVADACDRWNVPLLAMMYPRGPKITNPRDPALIAHAASLAADLGADIVKTVCAESIADMRDITSASPVPLVVVGGPREPDESRVLAYVDEALRGGASGVAMGRNVFLAPDPGAMAAKVARLIHPVPHDLPAHSAAPEALAVPLTTVS</sequence>
<dbReference type="CDD" id="cd00958">
    <property type="entry name" value="DhnA"/>
    <property type="match status" value="1"/>
</dbReference>
<dbReference type="SUPFAM" id="SSF51569">
    <property type="entry name" value="Aldolase"/>
    <property type="match status" value="1"/>
</dbReference>
<dbReference type="PIRSF" id="PIRSF038992">
    <property type="entry name" value="Aldolase_Ia"/>
    <property type="match status" value="1"/>
</dbReference>
<dbReference type="EMBL" id="CP109019">
    <property type="protein sequence ID" value="WUT83817.1"/>
    <property type="molecule type" value="Genomic_DNA"/>
</dbReference>
<dbReference type="Gene3D" id="3.20.20.70">
    <property type="entry name" value="Aldolase class I"/>
    <property type="match status" value="1"/>
</dbReference>
<accession>A0ABZ1XLP7</accession>
<dbReference type="PANTHER" id="PTHR47916:SF1">
    <property type="entry name" value="3-HYDROXY-5-PHOSPHONOOXYPENTANE-2,4-DIONE THIOLASE"/>
    <property type="match status" value="1"/>
</dbReference>
<dbReference type="Proteomes" id="UP001432060">
    <property type="component" value="Chromosome"/>
</dbReference>
<dbReference type="PANTHER" id="PTHR47916">
    <property type="entry name" value="FRUCTOSE-BISPHOSPHATE ALDOLASE CLASS 1"/>
    <property type="match status" value="1"/>
</dbReference>
<proteinExistence type="predicted"/>
<dbReference type="SMART" id="SM01133">
    <property type="entry name" value="DeoC"/>
    <property type="match status" value="1"/>
</dbReference>
<dbReference type="InterPro" id="IPR002915">
    <property type="entry name" value="DeoC/FbaB/LacD_aldolase"/>
</dbReference>
<dbReference type="NCBIfam" id="NF005556">
    <property type="entry name" value="PRK07226.1"/>
    <property type="match status" value="1"/>
</dbReference>